<protein>
    <submittedName>
        <fullName evidence="2">Uncharacterized protein</fullName>
    </submittedName>
</protein>
<organism evidence="2 3">
    <name type="scientific">Pleurodeles waltl</name>
    <name type="common">Iberian ribbed newt</name>
    <dbReference type="NCBI Taxonomy" id="8319"/>
    <lineage>
        <taxon>Eukaryota</taxon>
        <taxon>Metazoa</taxon>
        <taxon>Chordata</taxon>
        <taxon>Craniata</taxon>
        <taxon>Vertebrata</taxon>
        <taxon>Euteleostomi</taxon>
        <taxon>Amphibia</taxon>
        <taxon>Batrachia</taxon>
        <taxon>Caudata</taxon>
        <taxon>Salamandroidea</taxon>
        <taxon>Salamandridae</taxon>
        <taxon>Pleurodelinae</taxon>
        <taxon>Pleurodeles</taxon>
    </lineage>
</organism>
<evidence type="ECO:0000256" key="1">
    <source>
        <dbReference type="SAM" id="MobiDB-lite"/>
    </source>
</evidence>
<feature type="region of interest" description="Disordered" evidence="1">
    <location>
        <begin position="1"/>
        <end position="53"/>
    </location>
</feature>
<comment type="caution">
    <text evidence="2">The sequence shown here is derived from an EMBL/GenBank/DDBJ whole genome shotgun (WGS) entry which is preliminary data.</text>
</comment>
<dbReference type="Proteomes" id="UP001066276">
    <property type="component" value="Chromosome 6"/>
</dbReference>
<proteinExistence type="predicted"/>
<feature type="compositionally biased region" description="Basic and acidic residues" evidence="1">
    <location>
        <begin position="33"/>
        <end position="49"/>
    </location>
</feature>
<dbReference type="EMBL" id="JANPWB010000010">
    <property type="protein sequence ID" value="KAJ1137134.1"/>
    <property type="molecule type" value="Genomic_DNA"/>
</dbReference>
<gene>
    <name evidence="2" type="ORF">NDU88_003547</name>
</gene>
<evidence type="ECO:0000313" key="3">
    <source>
        <dbReference type="Proteomes" id="UP001066276"/>
    </source>
</evidence>
<accession>A0AAV7QD50</accession>
<evidence type="ECO:0000313" key="2">
    <source>
        <dbReference type="EMBL" id="KAJ1137134.1"/>
    </source>
</evidence>
<sequence length="84" mass="9793">MMDEVQARRGKEEGQKVRHRQSERGRTTTRSVTETRNDEKAAKRNERETRRRNKAIITWSLESGFFPAGEKRTTKGQTEVCKAL</sequence>
<name>A0AAV7QD50_PLEWA</name>
<keyword evidence="3" id="KW-1185">Reference proteome</keyword>
<feature type="compositionally biased region" description="Basic and acidic residues" evidence="1">
    <location>
        <begin position="1"/>
        <end position="26"/>
    </location>
</feature>
<dbReference type="AlphaFoldDB" id="A0AAV7QD50"/>
<reference evidence="2" key="1">
    <citation type="journal article" date="2022" name="bioRxiv">
        <title>Sequencing and chromosome-scale assembly of the giantPleurodeles waltlgenome.</title>
        <authorList>
            <person name="Brown T."/>
            <person name="Elewa A."/>
            <person name="Iarovenko S."/>
            <person name="Subramanian E."/>
            <person name="Araus A.J."/>
            <person name="Petzold A."/>
            <person name="Susuki M."/>
            <person name="Suzuki K.-i.T."/>
            <person name="Hayashi T."/>
            <person name="Toyoda A."/>
            <person name="Oliveira C."/>
            <person name="Osipova E."/>
            <person name="Leigh N.D."/>
            <person name="Simon A."/>
            <person name="Yun M.H."/>
        </authorList>
    </citation>
    <scope>NUCLEOTIDE SEQUENCE</scope>
    <source>
        <strain evidence="2">20211129_DDA</strain>
        <tissue evidence="2">Liver</tissue>
    </source>
</reference>